<evidence type="ECO:0000313" key="3">
    <source>
        <dbReference type="EMBL" id="ODQ74394.1"/>
    </source>
</evidence>
<dbReference type="SMART" id="SM00256">
    <property type="entry name" value="FBOX"/>
    <property type="match status" value="1"/>
</dbReference>
<protein>
    <recommendedName>
        <fullName evidence="2">F-box domain-containing protein</fullName>
    </recommendedName>
</protein>
<dbReference type="SMART" id="SM00367">
    <property type="entry name" value="LRR_CC"/>
    <property type="match status" value="6"/>
</dbReference>
<gene>
    <name evidence="3" type="ORF">LIPSTDRAFT_2381</name>
</gene>
<dbReference type="PANTHER" id="PTHR13318">
    <property type="entry name" value="PARTNER OF PAIRED, ISOFORM B-RELATED"/>
    <property type="match status" value="1"/>
</dbReference>
<dbReference type="Gene3D" id="3.80.10.10">
    <property type="entry name" value="Ribonuclease Inhibitor"/>
    <property type="match status" value="2"/>
</dbReference>
<keyword evidence="4" id="KW-1185">Reference proteome</keyword>
<evidence type="ECO:0000256" key="1">
    <source>
        <dbReference type="SAM" id="MobiDB-lite"/>
    </source>
</evidence>
<sequence length="632" mass="70534">MPTLEPPGTYPVKVCQSKGVDPTDALPRELLLRIFSYLSSFDLLKLSAVSRSWYDICYDGSLWHTIDATQYYARLSSAQLTRLITRSGKYVKDLNLRGCIYLDIFESLGIAKSLSNLLFISLEGSRKFDHNALTQLIKNNSSLTHADFSSLMTLTNASCFTISSSCPNLVSLDVSWCPYCDANGLMDILRSCKFLRDLRISGCKGVEDESFMRELHNSARHLRRLSMASCTSLTDESMRVLVSGSRDRILIDPVTRRPHILPTKIQYLNLSYCILLTSQTLSDLAYAVPDLYEFELSGIPAVLDDGFNALIPNTPNLTYLDCEECSQLSDSTLNAIARADCGKMLRHGHFSFCENLTDEGVTNLLKSCPALKNLELDNTRVTDEVINVAVQVTRERVGKVLDTLQRLVDRGEFGAPQAEDLTGVIMRLATYDCPNLTWQSTLSVMRRNEERVLFNRRPMASRKRPAPSQDLTDPPEPARLSQGDTVLFPTGFIQLKCAYDHQKIIDGHLQFLLMGDFDTAIQLEREFAEYCSGDPDHEFLQYAQLAVRPNLLVGNLPALLNRGGDGSAAGQNNNASNNFTLGNIMRSRRRHRRGPILSQVLDAPPGDDPVGIDEGTVLHHRRRGSFAGCVIM</sequence>
<dbReference type="SUPFAM" id="SSF52047">
    <property type="entry name" value="RNI-like"/>
    <property type="match status" value="1"/>
</dbReference>
<dbReference type="AlphaFoldDB" id="A0A1E3QA66"/>
<dbReference type="InterPro" id="IPR036047">
    <property type="entry name" value="F-box-like_dom_sf"/>
</dbReference>
<feature type="region of interest" description="Disordered" evidence="1">
    <location>
        <begin position="455"/>
        <end position="480"/>
    </location>
</feature>
<name>A0A1E3QA66_LIPST</name>
<reference evidence="3 4" key="1">
    <citation type="journal article" date="2016" name="Proc. Natl. Acad. Sci. U.S.A.">
        <title>Comparative genomics of biotechnologically important yeasts.</title>
        <authorList>
            <person name="Riley R."/>
            <person name="Haridas S."/>
            <person name="Wolfe K.H."/>
            <person name="Lopes M.R."/>
            <person name="Hittinger C.T."/>
            <person name="Goeker M."/>
            <person name="Salamov A.A."/>
            <person name="Wisecaver J.H."/>
            <person name="Long T.M."/>
            <person name="Calvey C.H."/>
            <person name="Aerts A.L."/>
            <person name="Barry K.W."/>
            <person name="Choi C."/>
            <person name="Clum A."/>
            <person name="Coughlan A.Y."/>
            <person name="Deshpande S."/>
            <person name="Douglass A.P."/>
            <person name="Hanson S.J."/>
            <person name="Klenk H.-P."/>
            <person name="LaButti K.M."/>
            <person name="Lapidus A."/>
            <person name="Lindquist E.A."/>
            <person name="Lipzen A.M."/>
            <person name="Meier-Kolthoff J.P."/>
            <person name="Ohm R.A."/>
            <person name="Otillar R.P."/>
            <person name="Pangilinan J.L."/>
            <person name="Peng Y."/>
            <person name="Rokas A."/>
            <person name="Rosa C.A."/>
            <person name="Scheuner C."/>
            <person name="Sibirny A.A."/>
            <person name="Slot J.C."/>
            <person name="Stielow J.B."/>
            <person name="Sun H."/>
            <person name="Kurtzman C.P."/>
            <person name="Blackwell M."/>
            <person name="Grigoriev I.V."/>
            <person name="Jeffries T.W."/>
        </authorList>
    </citation>
    <scope>NUCLEOTIDE SEQUENCE [LARGE SCALE GENOMIC DNA]</scope>
    <source>
        <strain evidence="3 4">NRRL Y-11557</strain>
    </source>
</reference>
<organism evidence="3 4">
    <name type="scientific">Lipomyces starkeyi NRRL Y-11557</name>
    <dbReference type="NCBI Taxonomy" id="675824"/>
    <lineage>
        <taxon>Eukaryota</taxon>
        <taxon>Fungi</taxon>
        <taxon>Dikarya</taxon>
        <taxon>Ascomycota</taxon>
        <taxon>Saccharomycotina</taxon>
        <taxon>Lipomycetes</taxon>
        <taxon>Lipomycetales</taxon>
        <taxon>Lipomycetaceae</taxon>
        <taxon>Lipomyces</taxon>
    </lineage>
</organism>
<dbReference type="InterPro" id="IPR006553">
    <property type="entry name" value="Leu-rich_rpt_Cys-con_subtyp"/>
</dbReference>
<feature type="domain" description="F-box" evidence="2">
    <location>
        <begin position="20"/>
        <end position="66"/>
    </location>
</feature>
<dbReference type="GO" id="GO:0019005">
    <property type="term" value="C:SCF ubiquitin ligase complex"/>
    <property type="evidence" value="ECO:0007669"/>
    <property type="project" value="TreeGrafter"/>
</dbReference>
<dbReference type="OrthoDB" id="550575at2759"/>
<dbReference type="Pfam" id="PF12937">
    <property type="entry name" value="F-box-like"/>
    <property type="match status" value="1"/>
</dbReference>
<proteinExistence type="predicted"/>
<evidence type="ECO:0000259" key="2">
    <source>
        <dbReference type="PROSITE" id="PS50181"/>
    </source>
</evidence>
<dbReference type="PROSITE" id="PS50181">
    <property type="entry name" value="FBOX"/>
    <property type="match status" value="1"/>
</dbReference>
<dbReference type="SUPFAM" id="SSF81383">
    <property type="entry name" value="F-box domain"/>
    <property type="match status" value="1"/>
</dbReference>
<dbReference type="EMBL" id="KV454292">
    <property type="protein sequence ID" value="ODQ74394.1"/>
    <property type="molecule type" value="Genomic_DNA"/>
</dbReference>
<dbReference type="InterPro" id="IPR032675">
    <property type="entry name" value="LRR_dom_sf"/>
</dbReference>
<dbReference type="GO" id="GO:0031146">
    <property type="term" value="P:SCF-dependent proteasomal ubiquitin-dependent protein catabolic process"/>
    <property type="evidence" value="ECO:0007669"/>
    <property type="project" value="TreeGrafter"/>
</dbReference>
<evidence type="ECO:0000313" key="4">
    <source>
        <dbReference type="Proteomes" id="UP000094385"/>
    </source>
</evidence>
<dbReference type="InterPro" id="IPR001810">
    <property type="entry name" value="F-box_dom"/>
</dbReference>
<dbReference type="Proteomes" id="UP000094385">
    <property type="component" value="Unassembled WGS sequence"/>
</dbReference>
<accession>A0A1E3QA66</accession>
<dbReference type="STRING" id="675824.A0A1E3QA66"/>